<dbReference type="InterPro" id="IPR041698">
    <property type="entry name" value="Methyltransf_25"/>
</dbReference>
<name>A0A919TI29_9ACTN</name>
<protein>
    <recommendedName>
        <fullName evidence="2">Methyltransferase domain-containing protein</fullName>
    </recommendedName>
</protein>
<dbReference type="PANTHER" id="PTHR43591:SF24">
    <property type="entry name" value="2-METHOXY-6-POLYPRENYL-1,4-BENZOQUINOL METHYLASE, MITOCHONDRIAL"/>
    <property type="match status" value="1"/>
</dbReference>
<evidence type="ECO:0000313" key="3">
    <source>
        <dbReference type="EMBL" id="GIM94765.1"/>
    </source>
</evidence>
<proteinExistence type="predicted"/>
<dbReference type="Gene3D" id="3.40.50.150">
    <property type="entry name" value="Vaccinia Virus protein VP39"/>
    <property type="match status" value="1"/>
</dbReference>
<dbReference type="AlphaFoldDB" id="A0A919TI29"/>
<reference evidence="3 4" key="1">
    <citation type="submission" date="2021-03" db="EMBL/GenBank/DDBJ databases">
        <title>Whole genome shotgun sequence of Actinoplanes toevensis NBRC 105298.</title>
        <authorList>
            <person name="Komaki H."/>
            <person name="Tamura T."/>
        </authorList>
    </citation>
    <scope>NUCLEOTIDE SEQUENCE [LARGE SCALE GENOMIC DNA]</scope>
    <source>
        <strain evidence="3 4">NBRC 105298</strain>
    </source>
</reference>
<dbReference type="InterPro" id="IPR029063">
    <property type="entry name" value="SAM-dependent_MTases_sf"/>
</dbReference>
<keyword evidence="1" id="KW-1133">Transmembrane helix</keyword>
<keyword evidence="1" id="KW-0812">Transmembrane</keyword>
<evidence type="ECO:0000256" key="1">
    <source>
        <dbReference type="SAM" id="Phobius"/>
    </source>
</evidence>
<organism evidence="3 4">
    <name type="scientific">Paractinoplanes toevensis</name>
    <dbReference type="NCBI Taxonomy" id="571911"/>
    <lineage>
        <taxon>Bacteria</taxon>
        <taxon>Bacillati</taxon>
        <taxon>Actinomycetota</taxon>
        <taxon>Actinomycetes</taxon>
        <taxon>Micromonosporales</taxon>
        <taxon>Micromonosporaceae</taxon>
        <taxon>Paractinoplanes</taxon>
    </lineage>
</organism>
<keyword evidence="1" id="KW-0472">Membrane</keyword>
<dbReference type="PANTHER" id="PTHR43591">
    <property type="entry name" value="METHYLTRANSFERASE"/>
    <property type="match status" value="1"/>
</dbReference>
<dbReference type="GO" id="GO:0008168">
    <property type="term" value="F:methyltransferase activity"/>
    <property type="evidence" value="ECO:0007669"/>
    <property type="project" value="TreeGrafter"/>
</dbReference>
<dbReference type="CDD" id="cd02440">
    <property type="entry name" value="AdoMet_MTases"/>
    <property type="match status" value="1"/>
</dbReference>
<sequence>MPHYRTWLRLGRLYPFVVLSVLSLAGCVLAIFSPWFLLFLVPLAVFGYITVILLGSAYRLGPGGAQWRIHETIARRAGSGRVLDVGCGSGSLSIKIAKAWADATVTGVDSWGPSWQYSRQLCEDNARAEGVKVTFVKQDGAALDFPDHSFDVVVSCMTLHEISGGALGEALRVLRPGGRFVFVDPFADRSYYPSFAPPPGTEEFTPLAEQVTLPFPLRHPRVLGRTMLLSGTKPA</sequence>
<feature type="transmembrane region" description="Helical" evidence="1">
    <location>
        <begin position="38"/>
        <end position="58"/>
    </location>
</feature>
<comment type="caution">
    <text evidence="3">The sequence shown here is derived from an EMBL/GenBank/DDBJ whole genome shotgun (WGS) entry which is preliminary data.</text>
</comment>
<accession>A0A919TI29</accession>
<evidence type="ECO:0000313" key="4">
    <source>
        <dbReference type="Proteomes" id="UP000677082"/>
    </source>
</evidence>
<feature type="domain" description="Methyltransferase" evidence="2">
    <location>
        <begin position="82"/>
        <end position="178"/>
    </location>
</feature>
<keyword evidence="4" id="KW-1185">Reference proteome</keyword>
<feature type="transmembrane region" description="Helical" evidence="1">
    <location>
        <begin position="12"/>
        <end position="32"/>
    </location>
</feature>
<dbReference type="SUPFAM" id="SSF53335">
    <property type="entry name" value="S-adenosyl-L-methionine-dependent methyltransferases"/>
    <property type="match status" value="1"/>
</dbReference>
<dbReference type="EMBL" id="BOQN01000085">
    <property type="protein sequence ID" value="GIM94765.1"/>
    <property type="molecule type" value="Genomic_DNA"/>
</dbReference>
<dbReference type="Pfam" id="PF13649">
    <property type="entry name" value="Methyltransf_25"/>
    <property type="match status" value="1"/>
</dbReference>
<evidence type="ECO:0000259" key="2">
    <source>
        <dbReference type="Pfam" id="PF13649"/>
    </source>
</evidence>
<gene>
    <name evidence="3" type="ORF">Ato02nite_065580</name>
</gene>
<dbReference type="RefSeq" id="WP_213010527.1">
    <property type="nucleotide sequence ID" value="NZ_BOQN01000085.1"/>
</dbReference>
<dbReference type="Proteomes" id="UP000677082">
    <property type="component" value="Unassembled WGS sequence"/>
</dbReference>
<dbReference type="PROSITE" id="PS51257">
    <property type="entry name" value="PROKAR_LIPOPROTEIN"/>
    <property type="match status" value="1"/>
</dbReference>